<feature type="coiled-coil region" evidence="2">
    <location>
        <begin position="661"/>
        <end position="688"/>
    </location>
</feature>
<keyword evidence="1 2" id="KW-0175">Coiled coil</keyword>
<evidence type="ECO:0000313" key="4">
    <source>
        <dbReference type="Proteomes" id="UP000886520"/>
    </source>
</evidence>
<dbReference type="AlphaFoldDB" id="A0A9D4Z8J3"/>
<dbReference type="PANTHER" id="PTHR32083:SF34">
    <property type="entry name" value="COILED-COIL DOMAIN-CONTAINING PROTEIN 146"/>
    <property type="match status" value="1"/>
</dbReference>
<dbReference type="PANTHER" id="PTHR32083">
    <property type="entry name" value="CILIA AND FLAGELLA-ASSOCIATED PROTEIN 58-RELATED"/>
    <property type="match status" value="1"/>
</dbReference>
<dbReference type="Proteomes" id="UP000886520">
    <property type="component" value="Chromosome 18"/>
</dbReference>
<feature type="coiled-coil region" evidence="2">
    <location>
        <begin position="597"/>
        <end position="624"/>
    </location>
</feature>
<feature type="coiled-coil region" evidence="2">
    <location>
        <begin position="200"/>
        <end position="325"/>
    </location>
</feature>
<accession>A0A9D4Z8J3</accession>
<proteinExistence type="predicted"/>
<evidence type="ECO:0000256" key="2">
    <source>
        <dbReference type="SAM" id="Coils"/>
    </source>
</evidence>
<dbReference type="EMBL" id="JABFUD020000018">
    <property type="protein sequence ID" value="KAI5066233.1"/>
    <property type="molecule type" value="Genomic_DNA"/>
</dbReference>
<dbReference type="GO" id="GO:0005856">
    <property type="term" value="C:cytoskeleton"/>
    <property type="evidence" value="ECO:0007669"/>
    <property type="project" value="TreeGrafter"/>
</dbReference>
<gene>
    <name evidence="3" type="ORF">GOP47_0018857</name>
</gene>
<organism evidence="3 4">
    <name type="scientific">Adiantum capillus-veneris</name>
    <name type="common">Maidenhair fern</name>
    <dbReference type="NCBI Taxonomy" id="13818"/>
    <lineage>
        <taxon>Eukaryota</taxon>
        <taxon>Viridiplantae</taxon>
        <taxon>Streptophyta</taxon>
        <taxon>Embryophyta</taxon>
        <taxon>Tracheophyta</taxon>
        <taxon>Polypodiopsida</taxon>
        <taxon>Polypodiidae</taxon>
        <taxon>Polypodiales</taxon>
        <taxon>Pteridineae</taxon>
        <taxon>Pteridaceae</taxon>
        <taxon>Vittarioideae</taxon>
        <taxon>Adiantum</taxon>
    </lineage>
</organism>
<evidence type="ECO:0000256" key="1">
    <source>
        <dbReference type="ARBA" id="ARBA00023054"/>
    </source>
</evidence>
<feature type="coiled-coil region" evidence="2">
    <location>
        <begin position="94"/>
        <end position="171"/>
    </location>
</feature>
<evidence type="ECO:0000313" key="3">
    <source>
        <dbReference type="EMBL" id="KAI5066233.1"/>
    </source>
</evidence>
<dbReference type="OrthoDB" id="10262929at2759"/>
<sequence length="771" mass="89312">MSSFHALQKQSSKAIKIEDLHTAINKSKAVRRKLTNDSLDLSLRLETEIESLKREMQLQAEDETTLDLLREDGETADNEALLCREKEQALSSEEADLCKAQEDFQKRIKEIEEEHAAALAPQMLQLKLDTEALKRQIQEGTSKMEQCKKEIEEAKAKLAQIFSDIENVQIQKKNDFEMLSSFDGVPEKLRKQADALLSAVKGLRVQEQRQNDKIEEMENELVNLQNTKKVLAENHTHSCSELEKFRHLIEQKEVSVNELKKELEMATLEADQYLADRVNYDMQLKSAQMDQKHEQELLAQHNKEKDRVLRKLKQIDNQLRTIQETLPLIMAERDKIHHQVVLSENEKKKASACVEEMKKEFDLQMRNYLGIESVSKEVSKKLRKGYKEVERLEREVLGAIQVEYASHQQMGELASLREHTCRLLSSKASKISMAELKDKVKRLEVELTMLQGELRYKDKVLHQMRKEFVSSVQSRSHLRTELIKSSRVLRQQKETIDEKLVEGARMNGFISTAEKEMSLFRKHYEGCVLDRNSVGISLIDRNDELCILYEKSNVQEELFRISDIEMSKRENEISFLKHQAGSLERSILICYTFVPKARELRNTISDLKHELKRVTAESDRLSDLVEKPQNTARWKLLHGMDPSDTQLRTKLTYIEGVLSRREDESLEKDLLLEEISELAEDVKRQAAENLNGIKDTAAQITEYQHNMRAVTHQMMALVSELSLTQAVALSLQKEKDALSQMVEDAYASLYTEQLKGEESQEFRCPHEEIIY</sequence>
<comment type="caution">
    <text evidence="3">The sequence shown here is derived from an EMBL/GenBank/DDBJ whole genome shotgun (WGS) entry which is preliminary data.</text>
</comment>
<protein>
    <submittedName>
        <fullName evidence="3">Uncharacterized protein</fullName>
    </submittedName>
</protein>
<feature type="coiled-coil region" evidence="2">
    <location>
        <begin position="426"/>
        <end position="453"/>
    </location>
</feature>
<name>A0A9D4Z8J3_ADICA</name>
<reference evidence="3" key="1">
    <citation type="submission" date="2021-01" db="EMBL/GenBank/DDBJ databases">
        <title>Adiantum capillus-veneris genome.</title>
        <authorList>
            <person name="Fang Y."/>
            <person name="Liao Q."/>
        </authorList>
    </citation>
    <scope>NUCLEOTIDE SEQUENCE</scope>
    <source>
        <strain evidence="3">H3</strain>
        <tissue evidence="3">Leaf</tissue>
    </source>
</reference>
<keyword evidence="4" id="KW-1185">Reference proteome</keyword>